<dbReference type="GeneID" id="56897671"/>
<feature type="signal peptide" evidence="1">
    <location>
        <begin position="1"/>
        <end position="19"/>
    </location>
</feature>
<dbReference type="EMBL" id="CP033930">
    <property type="protein sequence ID" value="AZB16774.1"/>
    <property type="molecule type" value="Genomic_DNA"/>
</dbReference>
<proteinExistence type="predicted"/>
<reference evidence="2 3" key="1">
    <citation type="submission" date="2018-11" db="EMBL/GenBank/DDBJ databases">
        <title>Proposal to divide the Flavobacteriaceae and reorganize its genera based on Amino Acid Identity values calculated from whole genome sequences.</title>
        <authorList>
            <person name="Nicholson A.C."/>
            <person name="Gulvik C.A."/>
            <person name="Whitney A.M."/>
            <person name="Humrighouse B.W."/>
            <person name="Bell M."/>
            <person name="Holmes B."/>
            <person name="Steigerwalt A.G."/>
            <person name="Villarma A."/>
            <person name="Sheth M."/>
            <person name="Batra D."/>
            <person name="Pryor J."/>
            <person name="Bernardet J.-F."/>
            <person name="Hugo C."/>
            <person name="Kampfer P."/>
            <person name="Newman J."/>
            <person name="McQuiston J.R."/>
        </authorList>
    </citation>
    <scope>NUCLEOTIDE SEQUENCE [LARGE SCALE GENOMIC DNA]</scope>
    <source>
        <strain evidence="2 3">H5559</strain>
    </source>
</reference>
<dbReference type="AlphaFoldDB" id="A0AAD0YQ53"/>
<protein>
    <submittedName>
        <fullName evidence="2">DUF4237 domain-containing protein</fullName>
    </submittedName>
</protein>
<feature type="chain" id="PRO_5041973475" evidence="1">
    <location>
        <begin position="20"/>
        <end position="236"/>
    </location>
</feature>
<dbReference type="PROSITE" id="PS51257">
    <property type="entry name" value="PROKAR_LIPOPROTEIN"/>
    <property type="match status" value="1"/>
</dbReference>
<evidence type="ECO:0000313" key="2">
    <source>
        <dbReference type="EMBL" id="AZB16774.1"/>
    </source>
</evidence>
<accession>A0AAD0YQ53</accession>
<sequence length="236" mass="26258">MKHLLKYFFLVTVTFFSVACSSDNDEVIDTNPVKIVYYKNADEFALTYDSKGTVSQSIRNQAFDLYKQGKWGELEALFKANQLNGGWPPANGGYNIVDDVPLSAGQKFDRYSGAVGAYNGSGVPTLGGSFTSPIINGYVYTFTQRALNQPENSYDFYYEIDVLNNSLSFKSQTADIIPWFGQTGNGKQTMWKIPIDITTGYPKTWNKLAEEGYIKVTIKKSPSGKYNNLVGTVIQS</sequence>
<keyword evidence="1" id="KW-0732">Signal</keyword>
<dbReference type="RefSeq" id="WP_034738011.1">
    <property type="nucleotide sequence ID" value="NZ_CP022058.2"/>
</dbReference>
<organism evidence="2 3">
    <name type="scientific">Chryseobacterium indologenes</name>
    <name type="common">Flavobacterium indologenes</name>
    <dbReference type="NCBI Taxonomy" id="253"/>
    <lineage>
        <taxon>Bacteria</taxon>
        <taxon>Pseudomonadati</taxon>
        <taxon>Bacteroidota</taxon>
        <taxon>Flavobacteriia</taxon>
        <taxon>Flavobacteriales</taxon>
        <taxon>Weeksellaceae</taxon>
        <taxon>Chryseobacterium group</taxon>
        <taxon>Chryseobacterium</taxon>
    </lineage>
</organism>
<evidence type="ECO:0000256" key="1">
    <source>
        <dbReference type="SAM" id="SignalP"/>
    </source>
</evidence>
<dbReference type="KEGG" id="cio:CEQ15_06155"/>
<gene>
    <name evidence="2" type="ORF">EG352_02790</name>
</gene>
<evidence type="ECO:0000313" key="3">
    <source>
        <dbReference type="Proteomes" id="UP000269015"/>
    </source>
</evidence>
<dbReference type="Proteomes" id="UP000269015">
    <property type="component" value="Chromosome"/>
</dbReference>
<name>A0AAD0YQ53_CHRID</name>